<dbReference type="VEuPathDB" id="FungiDB:EYZ11_009847"/>
<organism evidence="1 2">
    <name type="scientific">Aspergillus tanneri</name>
    <dbReference type="NCBI Taxonomy" id="1220188"/>
    <lineage>
        <taxon>Eukaryota</taxon>
        <taxon>Fungi</taxon>
        <taxon>Dikarya</taxon>
        <taxon>Ascomycota</taxon>
        <taxon>Pezizomycotina</taxon>
        <taxon>Eurotiomycetes</taxon>
        <taxon>Eurotiomycetidae</taxon>
        <taxon>Eurotiales</taxon>
        <taxon>Aspergillaceae</taxon>
        <taxon>Aspergillus</taxon>
        <taxon>Aspergillus subgen. Circumdati</taxon>
    </lineage>
</organism>
<comment type="caution">
    <text evidence="1">The sequence shown here is derived from an EMBL/GenBank/DDBJ whole genome shotgun (WGS) entry which is preliminary data.</text>
</comment>
<dbReference type="RefSeq" id="XP_033428655.1">
    <property type="nucleotide sequence ID" value="XM_033569849.1"/>
</dbReference>
<protein>
    <recommendedName>
        <fullName evidence="3">Transcription factor domain-containing protein</fullName>
    </recommendedName>
</protein>
<evidence type="ECO:0000313" key="2">
    <source>
        <dbReference type="Proteomes" id="UP000324241"/>
    </source>
</evidence>
<dbReference type="OrthoDB" id="3525185at2759"/>
<proteinExistence type="predicted"/>
<gene>
    <name evidence="1" type="ORF">ATNIH1004_005195</name>
</gene>
<dbReference type="InterPro" id="IPR021858">
    <property type="entry name" value="Fun_TF"/>
</dbReference>
<name>A0A5M9MV74_9EURO</name>
<evidence type="ECO:0000313" key="1">
    <source>
        <dbReference type="EMBL" id="KAA8649294.1"/>
    </source>
</evidence>
<dbReference type="InterPro" id="IPR053178">
    <property type="entry name" value="Osmoadaptation_assoc"/>
</dbReference>
<dbReference type="Proteomes" id="UP000324241">
    <property type="component" value="Unassembled WGS sequence"/>
</dbReference>
<evidence type="ECO:0008006" key="3">
    <source>
        <dbReference type="Google" id="ProtNLM"/>
    </source>
</evidence>
<reference evidence="1 2" key="1">
    <citation type="submission" date="2019-08" db="EMBL/GenBank/DDBJ databases">
        <title>The genome sequence of a newly discovered highly antifungal drug resistant Aspergillus species, Aspergillus tanneri NIH 1004.</title>
        <authorList>
            <person name="Mounaud S."/>
            <person name="Singh I."/>
            <person name="Joardar V."/>
            <person name="Pakala S."/>
            <person name="Pakala S."/>
            <person name="Venepally P."/>
            <person name="Chung J.K."/>
            <person name="Losada L."/>
            <person name="Nierman W.C."/>
        </authorList>
    </citation>
    <scope>NUCLEOTIDE SEQUENCE [LARGE SCALE GENOMIC DNA]</scope>
    <source>
        <strain evidence="1 2">NIH1004</strain>
    </source>
</reference>
<accession>A0A5M9MV74</accession>
<dbReference type="PANTHER" id="PTHR38111">
    <property type="entry name" value="ZN(2)-C6 FUNGAL-TYPE DOMAIN-CONTAINING PROTEIN-RELATED"/>
    <property type="match status" value="1"/>
</dbReference>
<dbReference type="EMBL" id="QUQM01000003">
    <property type="protein sequence ID" value="KAA8649294.1"/>
    <property type="molecule type" value="Genomic_DNA"/>
</dbReference>
<dbReference type="Pfam" id="PF11951">
    <property type="entry name" value="Fungal_trans_2"/>
    <property type="match status" value="1"/>
</dbReference>
<dbReference type="GeneID" id="54327897"/>
<dbReference type="PANTHER" id="PTHR38111:SF6">
    <property type="entry name" value="FINGER DOMAIN PROTEIN, PUTATIVE (AFU_ORTHOLOGUE AFUA_8G01940)-RELATED"/>
    <property type="match status" value="1"/>
</dbReference>
<dbReference type="AlphaFoldDB" id="A0A5M9MV74"/>
<sequence length="400" mass="44789">MDELIEPALTGMAVETQQREMFGLFVDSTFHGLYHSWSTRVDINWMDFLRYHLESASATLTWTIRSLSTLYIGRCHHDPDKIACSRSMYGRALHCLMSTMRNPNKAKSDATLGAALLLGVYEMLDGTKRLSWLAHSSGVSTLIRLRGPSAHRRGFGRTLLISFRAFLVADAFIRNEPCFLEESEWRSIMEGWIADEKRSSRRSLLGETVDQAFNEIVVCPGLLARTRSMLACSGLCDPETLLFQSSRCQNSLKQLNHQLKALLCVLDEHPGLDEKPEIIGPIPFNVAITLAKNSLCGTRLAIEFLDQLLLVLQANQSRWLDCSGRMLMDQIGDSRNMSSDVVAVPVTGAEPDNNVSDFVYHHLYQKPAQPSLDNIALSMGMLAVEFKDCRNGVDAQTERS</sequence>